<evidence type="ECO:0000256" key="4">
    <source>
        <dbReference type="ARBA" id="ARBA00022695"/>
    </source>
</evidence>
<keyword evidence="5" id="KW-0235">DNA replication</keyword>
<evidence type="ECO:0000256" key="2">
    <source>
        <dbReference type="ARBA" id="ARBA00017703"/>
    </source>
</evidence>
<reference evidence="10" key="1">
    <citation type="submission" date="2018-05" db="EMBL/GenBank/DDBJ databases">
        <authorList>
            <person name="Lanie J.A."/>
            <person name="Ng W.-L."/>
            <person name="Kazmierczak K.M."/>
            <person name="Andrzejewski T.M."/>
            <person name="Davidsen T.M."/>
            <person name="Wayne K.J."/>
            <person name="Tettelin H."/>
            <person name="Glass J.I."/>
            <person name="Rusch D."/>
            <person name="Podicherti R."/>
            <person name="Tsui H.-C.T."/>
            <person name="Winkler M.E."/>
        </authorList>
    </citation>
    <scope>NUCLEOTIDE SEQUENCE</scope>
</reference>
<dbReference type="NCBIfam" id="TIGR01128">
    <property type="entry name" value="holA"/>
    <property type="match status" value="1"/>
</dbReference>
<gene>
    <name evidence="10" type="ORF">METZ01_LOCUS43129</name>
</gene>
<dbReference type="GO" id="GO:0003887">
    <property type="term" value="F:DNA-directed DNA polymerase activity"/>
    <property type="evidence" value="ECO:0007669"/>
    <property type="project" value="UniProtKB-KW"/>
</dbReference>
<evidence type="ECO:0000259" key="9">
    <source>
        <dbReference type="Pfam" id="PF06144"/>
    </source>
</evidence>
<dbReference type="InterPro" id="IPR008921">
    <property type="entry name" value="DNA_pol3_clamp-load_cplx_C"/>
</dbReference>
<organism evidence="10">
    <name type="scientific">marine metagenome</name>
    <dbReference type="NCBI Taxonomy" id="408172"/>
    <lineage>
        <taxon>unclassified sequences</taxon>
        <taxon>metagenomes</taxon>
        <taxon>ecological metagenomes</taxon>
    </lineage>
</organism>
<evidence type="ECO:0000256" key="7">
    <source>
        <dbReference type="ARBA" id="ARBA00034754"/>
    </source>
</evidence>
<comment type="catalytic activity">
    <reaction evidence="8">
        <text>DNA(n) + a 2'-deoxyribonucleoside 5'-triphosphate = DNA(n+1) + diphosphate</text>
        <dbReference type="Rhea" id="RHEA:22508"/>
        <dbReference type="Rhea" id="RHEA-COMP:17339"/>
        <dbReference type="Rhea" id="RHEA-COMP:17340"/>
        <dbReference type="ChEBI" id="CHEBI:33019"/>
        <dbReference type="ChEBI" id="CHEBI:61560"/>
        <dbReference type="ChEBI" id="CHEBI:173112"/>
        <dbReference type="EC" id="2.7.7.7"/>
    </reaction>
</comment>
<dbReference type="EMBL" id="UINC01001881">
    <property type="protein sequence ID" value="SUZ90275.1"/>
    <property type="molecule type" value="Genomic_DNA"/>
</dbReference>
<keyword evidence="6" id="KW-0239">DNA-directed DNA polymerase</keyword>
<dbReference type="Gene3D" id="3.40.50.300">
    <property type="entry name" value="P-loop containing nucleotide triphosphate hydrolases"/>
    <property type="match status" value="1"/>
</dbReference>
<keyword evidence="4" id="KW-0548">Nucleotidyltransferase</keyword>
<dbReference type="InterPro" id="IPR010372">
    <property type="entry name" value="DNA_pol3_delta_N"/>
</dbReference>
<dbReference type="EC" id="2.7.7.7" evidence="1"/>
<name>A0A381REP7_9ZZZZ</name>
<feature type="domain" description="DNA polymerase III delta N-terminal" evidence="9">
    <location>
        <begin position="22"/>
        <end position="144"/>
    </location>
</feature>
<dbReference type="GO" id="GO:0009360">
    <property type="term" value="C:DNA polymerase III complex"/>
    <property type="evidence" value="ECO:0007669"/>
    <property type="project" value="InterPro"/>
</dbReference>
<evidence type="ECO:0000256" key="5">
    <source>
        <dbReference type="ARBA" id="ARBA00022705"/>
    </source>
</evidence>
<keyword evidence="3" id="KW-0808">Transferase</keyword>
<dbReference type="Gene3D" id="1.20.272.10">
    <property type="match status" value="1"/>
</dbReference>
<evidence type="ECO:0000256" key="6">
    <source>
        <dbReference type="ARBA" id="ARBA00022932"/>
    </source>
</evidence>
<dbReference type="GO" id="GO:0003677">
    <property type="term" value="F:DNA binding"/>
    <property type="evidence" value="ECO:0007669"/>
    <property type="project" value="InterPro"/>
</dbReference>
<evidence type="ECO:0000256" key="1">
    <source>
        <dbReference type="ARBA" id="ARBA00012417"/>
    </source>
</evidence>
<proteinExistence type="inferred from homology"/>
<comment type="similarity">
    <text evidence="7">Belongs to the DNA polymerase HolA subunit family.</text>
</comment>
<evidence type="ECO:0000256" key="8">
    <source>
        <dbReference type="ARBA" id="ARBA00049244"/>
    </source>
</evidence>
<dbReference type="GO" id="GO:0006261">
    <property type="term" value="P:DNA-templated DNA replication"/>
    <property type="evidence" value="ECO:0007669"/>
    <property type="project" value="TreeGrafter"/>
</dbReference>
<dbReference type="AlphaFoldDB" id="A0A381REP7"/>
<dbReference type="InterPro" id="IPR005790">
    <property type="entry name" value="DNA_polIII_delta"/>
</dbReference>
<dbReference type="Pfam" id="PF06144">
    <property type="entry name" value="DNA_pol3_delta"/>
    <property type="match status" value="1"/>
</dbReference>
<dbReference type="Gene3D" id="1.10.8.60">
    <property type="match status" value="1"/>
</dbReference>
<protein>
    <recommendedName>
        <fullName evidence="2">DNA polymerase III subunit delta</fullName>
        <ecNumber evidence="1">2.7.7.7</ecNumber>
    </recommendedName>
</protein>
<accession>A0A381REP7</accession>
<evidence type="ECO:0000256" key="3">
    <source>
        <dbReference type="ARBA" id="ARBA00022679"/>
    </source>
</evidence>
<dbReference type="InterPro" id="IPR027417">
    <property type="entry name" value="P-loop_NTPase"/>
</dbReference>
<dbReference type="SUPFAM" id="SSF52540">
    <property type="entry name" value="P-loop containing nucleoside triphosphate hydrolases"/>
    <property type="match status" value="1"/>
</dbReference>
<evidence type="ECO:0000313" key="10">
    <source>
        <dbReference type="EMBL" id="SUZ90275.1"/>
    </source>
</evidence>
<sequence>MAASTPATVRKQIASGKTGPIYLIIGSDEDERTRLAREFADVVEEELRPFNVERLYGGETEPARLLQAVHMLPMLGPRRIVIVSQAELVLSPTKANVDSKRDLEAVEQYVQGPSPQVTVIFESGDLDKRRRVVKALLKHATVVTFPGIKTEDGAQRWVCNEVKRLKLSMDAEAVRAFIARTGADLPRLRADFKRLVIYASGQATIGRTDVEAVVGPAVLQDNWAITRAIEQGKAGAALRELALLFNAGVMPLQILGQLGWFVRERFASSKVKAAVDALYRTDLALKSSRGDGRIVIEQLVLELCGVRRNLR</sequence>
<dbReference type="PANTHER" id="PTHR34388:SF1">
    <property type="entry name" value="DNA POLYMERASE III SUBUNIT DELTA"/>
    <property type="match status" value="1"/>
</dbReference>
<dbReference type="SUPFAM" id="SSF48019">
    <property type="entry name" value="post-AAA+ oligomerization domain-like"/>
    <property type="match status" value="1"/>
</dbReference>
<dbReference type="PANTHER" id="PTHR34388">
    <property type="entry name" value="DNA POLYMERASE III SUBUNIT DELTA"/>
    <property type="match status" value="1"/>
</dbReference>